<keyword evidence="1" id="KW-0560">Oxidoreductase</keyword>
<dbReference type="Proteomes" id="UP001295423">
    <property type="component" value="Unassembled WGS sequence"/>
</dbReference>
<evidence type="ECO:0000313" key="3">
    <source>
        <dbReference type="EMBL" id="CAJ1938020.1"/>
    </source>
</evidence>
<evidence type="ECO:0008006" key="5">
    <source>
        <dbReference type="Google" id="ProtNLM"/>
    </source>
</evidence>
<protein>
    <recommendedName>
        <fullName evidence="5">Protochlorophyllide reductase</fullName>
    </recommendedName>
</protein>
<dbReference type="SUPFAM" id="SSF51735">
    <property type="entry name" value="NAD(P)-binding Rossmann-fold domains"/>
    <property type="match status" value="1"/>
</dbReference>
<dbReference type="PRINTS" id="PR00080">
    <property type="entry name" value="SDRFAMILY"/>
</dbReference>
<evidence type="ECO:0000256" key="2">
    <source>
        <dbReference type="RuleBase" id="RU000363"/>
    </source>
</evidence>
<comment type="caution">
    <text evidence="3">The sequence shown here is derived from an EMBL/GenBank/DDBJ whole genome shotgun (WGS) entry which is preliminary data.</text>
</comment>
<organism evidence="3 4">
    <name type="scientific">Cylindrotheca closterium</name>
    <dbReference type="NCBI Taxonomy" id="2856"/>
    <lineage>
        <taxon>Eukaryota</taxon>
        <taxon>Sar</taxon>
        <taxon>Stramenopiles</taxon>
        <taxon>Ochrophyta</taxon>
        <taxon>Bacillariophyta</taxon>
        <taxon>Bacillariophyceae</taxon>
        <taxon>Bacillariophycidae</taxon>
        <taxon>Bacillariales</taxon>
        <taxon>Bacillariaceae</taxon>
        <taxon>Cylindrotheca</taxon>
    </lineage>
</organism>
<comment type="similarity">
    <text evidence="2">Belongs to the short-chain dehydrogenases/reductases (SDR) family.</text>
</comment>
<sequence length="274" mass="29680">MSSAKKILITGSTDGLGLEAAKKLVQQGHSVLLHGRSKQKLADTYKEVKSLLQSEDQVVESYRADLSKLSEVAAMAEKVKSEHSTIDVLINNAGIFKTPQTKTESGMDVRFMVNTIAPYLLTKQLLTLVPEEGRIVNLSSAAQAPVGFRTWSDPSQNYDDFDAYAQSKLGIIMWSNHLASSLQKQPMIVSLNPASLLGTKMVREGFNTMGKDVNIGVNIIIEAALGESFANASGKYWDNDNGRFAPPGSDASDPGKCAELVEAMETIIARELGE</sequence>
<reference evidence="3" key="1">
    <citation type="submission" date="2023-08" db="EMBL/GenBank/DDBJ databases">
        <authorList>
            <person name="Audoor S."/>
            <person name="Bilcke G."/>
        </authorList>
    </citation>
    <scope>NUCLEOTIDE SEQUENCE</scope>
</reference>
<dbReference type="InterPro" id="IPR036291">
    <property type="entry name" value="NAD(P)-bd_dom_sf"/>
</dbReference>
<dbReference type="PANTHER" id="PTHR43157">
    <property type="entry name" value="PHOSPHATIDYLINOSITOL-GLYCAN BIOSYNTHESIS CLASS F PROTEIN-RELATED"/>
    <property type="match status" value="1"/>
</dbReference>
<proteinExistence type="inferred from homology"/>
<dbReference type="Gene3D" id="3.40.50.720">
    <property type="entry name" value="NAD(P)-binding Rossmann-like Domain"/>
    <property type="match status" value="1"/>
</dbReference>
<dbReference type="InterPro" id="IPR002347">
    <property type="entry name" value="SDR_fam"/>
</dbReference>
<evidence type="ECO:0000256" key="1">
    <source>
        <dbReference type="ARBA" id="ARBA00023002"/>
    </source>
</evidence>
<gene>
    <name evidence="3" type="ORF">CYCCA115_LOCUS5934</name>
</gene>
<evidence type="ECO:0000313" key="4">
    <source>
        <dbReference type="Proteomes" id="UP001295423"/>
    </source>
</evidence>
<keyword evidence="4" id="KW-1185">Reference proteome</keyword>
<accession>A0AAD2CL87</accession>
<dbReference type="PRINTS" id="PR00081">
    <property type="entry name" value="GDHRDH"/>
</dbReference>
<dbReference type="GO" id="GO:0016491">
    <property type="term" value="F:oxidoreductase activity"/>
    <property type="evidence" value="ECO:0007669"/>
    <property type="project" value="UniProtKB-KW"/>
</dbReference>
<dbReference type="AlphaFoldDB" id="A0AAD2CL87"/>
<dbReference type="Pfam" id="PF00106">
    <property type="entry name" value="adh_short"/>
    <property type="match status" value="1"/>
</dbReference>
<dbReference type="PANTHER" id="PTHR43157:SF31">
    <property type="entry name" value="PHOSPHATIDYLINOSITOL-GLYCAN BIOSYNTHESIS CLASS F PROTEIN"/>
    <property type="match status" value="1"/>
</dbReference>
<dbReference type="EMBL" id="CAKOGP040000668">
    <property type="protein sequence ID" value="CAJ1938020.1"/>
    <property type="molecule type" value="Genomic_DNA"/>
</dbReference>
<name>A0AAD2CL87_9STRA</name>